<evidence type="ECO:0000256" key="1">
    <source>
        <dbReference type="SAM" id="MobiDB-lite"/>
    </source>
</evidence>
<keyword evidence="3" id="KW-1185">Reference proteome</keyword>
<feature type="compositionally biased region" description="Polar residues" evidence="1">
    <location>
        <begin position="83"/>
        <end position="99"/>
    </location>
</feature>
<name>A0A4C1VJ23_EUMVA</name>
<comment type="caution">
    <text evidence="2">The sequence shown here is derived from an EMBL/GenBank/DDBJ whole genome shotgun (WGS) entry which is preliminary data.</text>
</comment>
<proteinExistence type="predicted"/>
<feature type="compositionally biased region" description="Basic residues" evidence="1">
    <location>
        <begin position="117"/>
        <end position="127"/>
    </location>
</feature>
<dbReference type="Proteomes" id="UP000299102">
    <property type="component" value="Unassembled WGS sequence"/>
</dbReference>
<reference evidence="2 3" key="1">
    <citation type="journal article" date="2019" name="Commun. Biol.">
        <title>The bagworm genome reveals a unique fibroin gene that provides high tensile strength.</title>
        <authorList>
            <person name="Kono N."/>
            <person name="Nakamura H."/>
            <person name="Ohtoshi R."/>
            <person name="Tomita M."/>
            <person name="Numata K."/>
            <person name="Arakawa K."/>
        </authorList>
    </citation>
    <scope>NUCLEOTIDE SEQUENCE [LARGE SCALE GENOMIC DNA]</scope>
</reference>
<accession>A0A4C1VJ23</accession>
<dbReference type="EMBL" id="BGZK01000346">
    <property type="protein sequence ID" value="GBP38297.1"/>
    <property type="molecule type" value="Genomic_DNA"/>
</dbReference>
<organism evidence="2 3">
    <name type="scientific">Eumeta variegata</name>
    <name type="common">Bagworm moth</name>
    <name type="synonym">Eumeta japonica</name>
    <dbReference type="NCBI Taxonomy" id="151549"/>
    <lineage>
        <taxon>Eukaryota</taxon>
        <taxon>Metazoa</taxon>
        <taxon>Ecdysozoa</taxon>
        <taxon>Arthropoda</taxon>
        <taxon>Hexapoda</taxon>
        <taxon>Insecta</taxon>
        <taxon>Pterygota</taxon>
        <taxon>Neoptera</taxon>
        <taxon>Endopterygota</taxon>
        <taxon>Lepidoptera</taxon>
        <taxon>Glossata</taxon>
        <taxon>Ditrysia</taxon>
        <taxon>Tineoidea</taxon>
        <taxon>Psychidae</taxon>
        <taxon>Oiketicinae</taxon>
        <taxon>Eumeta</taxon>
    </lineage>
</organism>
<evidence type="ECO:0000313" key="3">
    <source>
        <dbReference type="Proteomes" id="UP000299102"/>
    </source>
</evidence>
<dbReference type="AlphaFoldDB" id="A0A4C1VJ23"/>
<feature type="compositionally biased region" description="Polar residues" evidence="1">
    <location>
        <begin position="107"/>
        <end position="116"/>
    </location>
</feature>
<gene>
    <name evidence="2" type="ORF">EVAR_29241_1</name>
</gene>
<dbReference type="OrthoDB" id="411823at2759"/>
<protein>
    <submittedName>
        <fullName evidence="2">Uncharacterized protein</fullName>
    </submittedName>
</protein>
<sequence>MLILARLLHLDIRVKETAKLYEVKRGKELRDICADRELDRPVDFCELPHPTRTPEFGFENVEDLRPSTTDRLAIVEPHIYTGGSRSKANSVRSSQSGGTERNPGTPHISSNPSARYSRQRCSRRIGQ</sequence>
<evidence type="ECO:0000313" key="2">
    <source>
        <dbReference type="EMBL" id="GBP38297.1"/>
    </source>
</evidence>
<feature type="region of interest" description="Disordered" evidence="1">
    <location>
        <begin position="77"/>
        <end position="127"/>
    </location>
</feature>